<accession>A0A1M6EKF1</accession>
<dbReference type="RefSeq" id="WP_190014156.1">
    <property type="nucleotide sequence ID" value="NZ_FQZV01000008.1"/>
</dbReference>
<protein>
    <recommendedName>
        <fullName evidence="3">DUF4277 domain-containing protein</fullName>
    </recommendedName>
</protein>
<reference evidence="2" key="1">
    <citation type="submission" date="2016-11" db="EMBL/GenBank/DDBJ databases">
        <authorList>
            <person name="Varghese N."/>
            <person name="Submissions S."/>
        </authorList>
    </citation>
    <scope>NUCLEOTIDE SEQUENCE [LARGE SCALE GENOMIC DNA]</scope>
    <source>
        <strain evidence="2">DSM 17957</strain>
    </source>
</reference>
<evidence type="ECO:0000313" key="2">
    <source>
        <dbReference type="Proteomes" id="UP000184536"/>
    </source>
</evidence>
<proteinExistence type="predicted"/>
<keyword evidence="2" id="KW-1185">Reference proteome</keyword>
<dbReference type="STRING" id="1121919.SAMN02745975_00772"/>
<organism evidence="1 2">
    <name type="scientific">Geosporobacter subterraneus DSM 17957</name>
    <dbReference type="NCBI Taxonomy" id="1121919"/>
    <lineage>
        <taxon>Bacteria</taxon>
        <taxon>Bacillati</taxon>
        <taxon>Bacillota</taxon>
        <taxon>Clostridia</taxon>
        <taxon>Peptostreptococcales</taxon>
        <taxon>Thermotaleaceae</taxon>
        <taxon>Geosporobacter</taxon>
    </lineage>
</organism>
<sequence length="254" mass="28663">MFSAITIPCARIKSCHDLDPGFKLNILMMFGLANTNKEVLVGGEILNGNTSDKTWNNAFIQNIRKTLCQAGIEDIIYTSDSSFVTEDKLTLAKGDDKAPKTIFISRLPGNFNLEEELKLSALSAPEAWVQVGTLHDKKNAAIYKIQSLTDFLYDIPYRFIVCHSNHLDGRKLKALQAPIKRENDQITKAVAELEAVDYYWDEDAKSALDKFIAENPLEYHSLSGKTTVEEKVKKHSYQGRPRKNETKEVETCIM</sequence>
<name>A0A1M6EKF1_9FIRM</name>
<dbReference type="EMBL" id="FQZV01000008">
    <property type="protein sequence ID" value="SHI85924.1"/>
    <property type="molecule type" value="Genomic_DNA"/>
</dbReference>
<evidence type="ECO:0008006" key="3">
    <source>
        <dbReference type="Google" id="ProtNLM"/>
    </source>
</evidence>
<dbReference type="Proteomes" id="UP000184536">
    <property type="component" value="Unassembled WGS sequence"/>
</dbReference>
<dbReference type="AlphaFoldDB" id="A0A1M6EKF1"/>
<evidence type="ECO:0000313" key="1">
    <source>
        <dbReference type="EMBL" id="SHI85924.1"/>
    </source>
</evidence>
<gene>
    <name evidence="1" type="ORF">SAMN02745975_00772</name>
</gene>